<proteinExistence type="predicted"/>
<dbReference type="OrthoDB" id="3599942at2759"/>
<dbReference type="Proteomes" id="UP000286134">
    <property type="component" value="Unassembled WGS sequence"/>
</dbReference>
<dbReference type="AlphaFoldDB" id="A0A420I6L9"/>
<accession>A0A420I6L9</accession>
<gene>
    <name evidence="1" type="ORF">OnM2_010026</name>
</gene>
<dbReference type="EMBL" id="MCFK01001041">
    <property type="protein sequence ID" value="RKF65302.1"/>
    <property type="molecule type" value="Genomic_DNA"/>
</dbReference>
<reference evidence="1 2" key="1">
    <citation type="journal article" date="2018" name="BMC Genomics">
        <title>Comparative genome analyses reveal sequence features reflecting distinct modes of host-adaptation between dicot and monocot powdery mildew.</title>
        <authorList>
            <person name="Wu Y."/>
            <person name="Ma X."/>
            <person name="Pan Z."/>
            <person name="Kale S.D."/>
            <person name="Song Y."/>
            <person name="King H."/>
            <person name="Zhang Q."/>
            <person name="Presley C."/>
            <person name="Deng X."/>
            <person name="Wei C.I."/>
            <person name="Xiao S."/>
        </authorList>
    </citation>
    <scope>NUCLEOTIDE SEQUENCE [LARGE SCALE GENOMIC DNA]</scope>
    <source>
        <strain evidence="1">UMSG2</strain>
    </source>
</reference>
<comment type="caution">
    <text evidence="1">The sequence shown here is derived from an EMBL/GenBank/DDBJ whole genome shotgun (WGS) entry which is preliminary data.</text>
</comment>
<evidence type="ECO:0000313" key="1">
    <source>
        <dbReference type="EMBL" id="RKF65302.1"/>
    </source>
</evidence>
<feature type="non-terminal residue" evidence="1">
    <location>
        <position position="1"/>
    </location>
</feature>
<sequence length="155" mass="17646">FFNASIHAKVKFSLLTSTCEFVEALRATQSHVFMVPGVSIPPKYMSILSLNGKFFLHSQMNSALVKKAIAQLRRTIRIRWFFRDSLVIPTIYLNSIGFVVSTTTPSVPRNAVKHNPEIQNLIEFLREALYLVKITDKNLGLAVVVSLEWYNNQCE</sequence>
<name>A0A420I6L9_9PEZI</name>
<organism evidence="1 2">
    <name type="scientific">Erysiphe neolycopersici</name>
    <dbReference type="NCBI Taxonomy" id="212602"/>
    <lineage>
        <taxon>Eukaryota</taxon>
        <taxon>Fungi</taxon>
        <taxon>Dikarya</taxon>
        <taxon>Ascomycota</taxon>
        <taxon>Pezizomycotina</taxon>
        <taxon>Leotiomycetes</taxon>
        <taxon>Erysiphales</taxon>
        <taxon>Erysiphaceae</taxon>
        <taxon>Erysiphe</taxon>
    </lineage>
</organism>
<evidence type="ECO:0000313" key="2">
    <source>
        <dbReference type="Proteomes" id="UP000286134"/>
    </source>
</evidence>
<protein>
    <submittedName>
        <fullName evidence="1">Uncharacterized protein</fullName>
    </submittedName>
</protein>
<keyword evidence="2" id="KW-1185">Reference proteome</keyword>
<dbReference type="STRING" id="212602.A0A420I6L9"/>